<evidence type="ECO:0008006" key="5">
    <source>
        <dbReference type="Google" id="ProtNLM"/>
    </source>
</evidence>
<reference evidence="3" key="1">
    <citation type="submission" date="2020-01" db="EMBL/GenBank/DDBJ databases">
        <authorList>
            <consortium name="DOE Joint Genome Institute"/>
            <person name="Haridas S."/>
            <person name="Albert R."/>
            <person name="Binder M."/>
            <person name="Bloem J."/>
            <person name="Labutti K."/>
            <person name="Salamov A."/>
            <person name="Andreopoulos B."/>
            <person name="Baker S.E."/>
            <person name="Barry K."/>
            <person name="Bills G."/>
            <person name="Bluhm B.H."/>
            <person name="Cannon C."/>
            <person name="Castanera R."/>
            <person name="Culley D.E."/>
            <person name="Daum C."/>
            <person name="Ezra D."/>
            <person name="Gonzalez J.B."/>
            <person name="Henrissat B."/>
            <person name="Kuo A."/>
            <person name="Liang C."/>
            <person name="Lipzen A."/>
            <person name="Lutzoni F."/>
            <person name="Magnuson J."/>
            <person name="Mondo S."/>
            <person name="Nolan M."/>
            <person name="Ohm R."/>
            <person name="Pangilinan J."/>
            <person name="Park H.-J."/>
            <person name="Ramirez L."/>
            <person name="Alfaro M."/>
            <person name="Sun H."/>
            <person name="Tritt A."/>
            <person name="Yoshinaga Y."/>
            <person name="Zwiers L.-H."/>
            <person name="Turgeon B.G."/>
            <person name="Goodwin S.B."/>
            <person name="Spatafora J.W."/>
            <person name="Crous P.W."/>
            <person name="Grigoriev I.V."/>
        </authorList>
    </citation>
    <scope>NUCLEOTIDE SEQUENCE</scope>
    <source>
        <strain evidence="3">IPT5</strain>
    </source>
</reference>
<evidence type="ECO:0000313" key="3">
    <source>
        <dbReference type="EMBL" id="KAF2844427.1"/>
    </source>
</evidence>
<accession>A0A6A7APZ9</accession>
<organism evidence="3 4">
    <name type="scientific">Plenodomus tracheiphilus IPT5</name>
    <dbReference type="NCBI Taxonomy" id="1408161"/>
    <lineage>
        <taxon>Eukaryota</taxon>
        <taxon>Fungi</taxon>
        <taxon>Dikarya</taxon>
        <taxon>Ascomycota</taxon>
        <taxon>Pezizomycotina</taxon>
        <taxon>Dothideomycetes</taxon>
        <taxon>Pleosporomycetidae</taxon>
        <taxon>Pleosporales</taxon>
        <taxon>Pleosporineae</taxon>
        <taxon>Leptosphaeriaceae</taxon>
        <taxon>Plenodomus</taxon>
    </lineage>
</organism>
<keyword evidence="4" id="KW-1185">Reference proteome</keyword>
<feature type="region of interest" description="Disordered" evidence="2">
    <location>
        <begin position="379"/>
        <end position="402"/>
    </location>
</feature>
<protein>
    <recommendedName>
        <fullName evidence="5">HTH CENPB-type domain-containing protein</fullName>
    </recommendedName>
</protein>
<keyword evidence="1" id="KW-0175">Coiled coil</keyword>
<name>A0A6A7APZ9_9PLEO</name>
<dbReference type="EMBL" id="MU006380">
    <property type="protein sequence ID" value="KAF2844427.1"/>
    <property type="molecule type" value="Genomic_DNA"/>
</dbReference>
<feature type="coiled-coil region" evidence="1">
    <location>
        <begin position="325"/>
        <end position="358"/>
    </location>
</feature>
<dbReference type="Proteomes" id="UP000799423">
    <property type="component" value="Unassembled WGS sequence"/>
</dbReference>
<evidence type="ECO:0000256" key="1">
    <source>
        <dbReference type="SAM" id="Coils"/>
    </source>
</evidence>
<gene>
    <name evidence="3" type="ORF">T440DRAFT_494103</name>
</gene>
<sequence length="402" mass="46254">MDPINAAIQFLESKPSGAQSSCRKVAAQFNVDRRTLSQRHKGQCSSYATKRKPASESWVTRFLQRHHQELKTHYTKGKDRTRHKADSLPKYKSYFQYLHGKIRNYHVRPSDIYNMDEKGFHLGRGERSVRIFSRGSWDRGGRRQPISDGIRDSLPPSIIYQAASSNIQERWTRDIKLSDDPVHVTSSPSGWSNNDIGLAWLEQVSDRYTMEKAGRALADHIERSQGLLSLKKGDFYSLFKLAWDASFTVDNILSSFSATGIYPMDPEKVLKKETHSTAILYPPRKIRAAAERRREKGRSNEEERLRKLHMRDLREANRLYNLRIAEERRVERERLKKVREEEKAQKAADREAQKINRDARKAIQLAQSGGAAWAAAVKVPAQAPPSSTTRRGRIINTPGRYR</sequence>
<dbReference type="AlphaFoldDB" id="A0A6A7APZ9"/>
<proteinExistence type="predicted"/>
<evidence type="ECO:0000256" key="2">
    <source>
        <dbReference type="SAM" id="MobiDB-lite"/>
    </source>
</evidence>
<evidence type="ECO:0000313" key="4">
    <source>
        <dbReference type="Proteomes" id="UP000799423"/>
    </source>
</evidence>
<dbReference type="OrthoDB" id="3942738at2759"/>